<accession>A0A543L8D2</accession>
<dbReference type="Proteomes" id="UP000316993">
    <property type="component" value="Unassembled WGS sequence"/>
</dbReference>
<evidence type="ECO:0000256" key="4">
    <source>
        <dbReference type="ARBA" id="ARBA00022970"/>
    </source>
</evidence>
<evidence type="ECO:0000259" key="6">
    <source>
        <dbReference type="Pfam" id="PF13458"/>
    </source>
</evidence>
<name>A0A543L8D2_9BURK</name>
<dbReference type="GO" id="GO:0006865">
    <property type="term" value="P:amino acid transport"/>
    <property type="evidence" value="ECO:0007669"/>
    <property type="project" value="UniProtKB-KW"/>
</dbReference>
<evidence type="ECO:0000313" key="7">
    <source>
        <dbReference type="EMBL" id="TQN03577.1"/>
    </source>
</evidence>
<dbReference type="InterPro" id="IPR000709">
    <property type="entry name" value="Leu_Ile_Val-bd"/>
</dbReference>
<dbReference type="InterPro" id="IPR028082">
    <property type="entry name" value="Peripla_BP_I"/>
</dbReference>
<dbReference type="AlphaFoldDB" id="A0A543L8D2"/>
<dbReference type="Gene3D" id="3.40.50.2300">
    <property type="match status" value="2"/>
</dbReference>
<feature type="region of interest" description="Disordered" evidence="5">
    <location>
        <begin position="1"/>
        <end position="22"/>
    </location>
</feature>
<evidence type="ECO:0000256" key="3">
    <source>
        <dbReference type="ARBA" id="ARBA00022729"/>
    </source>
</evidence>
<dbReference type="InterPro" id="IPR028081">
    <property type="entry name" value="Leu-bd"/>
</dbReference>
<comment type="similarity">
    <text evidence="1">Belongs to the leucine-binding protein family.</text>
</comment>
<gene>
    <name evidence="7" type="ORF">BDD18_2269</name>
</gene>
<dbReference type="EMBL" id="VFPV01000002">
    <property type="protein sequence ID" value="TQN03577.1"/>
    <property type="molecule type" value="Genomic_DNA"/>
</dbReference>
<organism evidence="7 8">
    <name type="scientific">Acidovorax temperans</name>
    <dbReference type="NCBI Taxonomy" id="80878"/>
    <lineage>
        <taxon>Bacteria</taxon>
        <taxon>Pseudomonadati</taxon>
        <taxon>Pseudomonadota</taxon>
        <taxon>Betaproteobacteria</taxon>
        <taxon>Burkholderiales</taxon>
        <taxon>Comamonadaceae</taxon>
        <taxon>Acidovorax</taxon>
    </lineage>
</organism>
<evidence type="ECO:0000313" key="8">
    <source>
        <dbReference type="Proteomes" id="UP000316993"/>
    </source>
</evidence>
<feature type="domain" description="Leucine-binding protein" evidence="6">
    <location>
        <begin position="54"/>
        <end position="404"/>
    </location>
</feature>
<protein>
    <submittedName>
        <fullName evidence="7">Amino acid/amide ABC transporter substrate-binding protein (HAAT family)</fullName>
    </submittedName>
</protein>
<dbReference type="PANTHER" id="PTHR30483">
    <property type="entry name" value="LEUCINE-SPECIFIC-BINDING PROTEIN"/>
    <property type="match status" value="1"/>
</dbReference>
<evidence type="ECO:0000256" key="2">
    <source>
        <dbReference type="ARBA" id="ARBA00022448"/>
    </source>
</evidence>
<proteinExistence type="inferred from homology"/>
<keyword evidence="2" id="KW-0813">Transport</keyword>
<dbReference type="Pfam" id="PF13458">
    <property type="entry name" value="Peripla_BP_6"/>
    <property type="match status" value="1"/>
</dbReference>
<sequence length="424" mass="45171">MHASRFPAQISSSPASSAGSSRSPGLRRAALALAVVALATPWLAQAQSTQGPVPVRAGVVGPFTGPSADFGVPMLNGIKLAVDEINAVGGYLGRPLELIVKDDMADPARGRQVAQELLSEKVSAVLGFCNTGVALKALDLFQQSKTPLIVPCATGTAVTSTYPAPESYIFRVQGRDALQAPLMVDEIIKRGWDKVAIFADTTGYGEGGYKDVVDALAAKNLKPVHVSRFALGVKDLSAELAAARNAGANVIYSYTVGPENAVIANGKKALGWKVTQVGPWTLSFPFFLEGAKDAAEGALTVQTFIAEPSNERRASFLSGYTRKYQRKPAVPMAAANAYDATYLLMYSFLGIRDGNLTGPAIKESLEGKMKPYYGVLTTYDRPFSATDKDAITRNMLIVGMVKNGAITFAYPEDAKRNLIVQRKQ</sequence>
<dbReference type="PRINTS" id="PR00337">
    <property type="entry name" value="LEUILEVALBP"/>
</dbReference>
<dbReference type="InterPro" id="IPR051010">
    <property type="entry name" value="BCAA_transport"/>
</dbReference>
<evidence type="ECO:0000256" key="5">
    <source>
        <dbReference type="SAM" id="MobiDB-lite"/>
    </source>
</evidence>
<dbReference type="SUPFAM" id="SSF53822">
    <property type="entry name" value="Periplasmic binding protein-like I"/>
    <property type="match status" value="1"/>
</dbReference>
<keyword evidence="3" id="KW-0732">Signal</keyword>
<evidence type="ECO:0000256" key="1">
    <source>
        <dbReference type="ARBA" id="ARBA00010062"/>
    </source>
</evidence>
<reference evidence="7 8" key="1">
    <citation type="submission" date="2019-06" db="EMBL/GenBank/DDBJ databases">
        <title>Genomic Encyclopedia of Archaeal and Bacterial Type Strains, Phase II (KMG-II): from individual species to whole genera.</title>
        <authorList>
            <person name="Goeker M."/>
        </authorList>
    </citation>
    <scope>NUCLEOTIDE SEQUENCE [LARGE SCALE GENOMIC DNA]</scope>
    <source>
        <strain evidence="7 8">DSM 7270</strain>
    </source>
</reference>
<dbReference type="CDD" id="cd06335">
    <property type="entry name" value="PBP1_ABC_ligand_binding-like"/>
    <property type="match status" value="1"/>
</dbReference>
<keyword evidence="4" id="KW-0029">Amino-acid transport</keyword>
<dbReference type="PANTHER" id="PTHR30483:SF6">
    <property type="entry name" value="PERIPLASMIC BINDING PROTEIN OF ABC TRANSPORTER FOR NATURAL AMINO ACIDS"/>
    <property type="match status" value="1"/>
</dbReference>
<feature type="compositionally biased region" description="Low complexity" evidence="5">
    <location>
        <begin position="11"/>
        <end position="22"/>
    </location>
</feature>
<comment type="caution">
    <text evidence="7">The sequence shown here is derived from an EMBL/GenBank/DDBJ whole genome shotgun (WGS) entry which is preliminary data.</text>
</comment>